<dbReference type="SMART" id="SM00356">
    <property type="entry name" value="ZnF_C3H1"/>
    <property type="match status" value="3"/>
</dbReference>
<dbReference type="AlphaFoldDB" id="A0A6C0C9M1"/>
<evidence type="ECO:0000259" key="1">
    <source>
        <dbReference type="PROSITE" id="PS50103"/>
    </source>
</evidence>
<name>A0A6C0C9M1_9ZZZZ</name>
<dbReference type="GO" id="GO:0046872">
    <property type="term" value="F:metal ion binding"/>
    <property type="evidence" value="ECO:0007669"/>
    <property type="project" value="InterPro"/>
</dbReference>
<feature type="domain" description="C3H1-type" evidence="1">
    <location>
        <begin position="56"/>
        <end position="83"/>
    </location>
</feature>
<dbReference type="Pfam" id="PF14608">
    <property type="entry name" value="zf-CCCH_2"/>
    <property type="match status" value="4"/>
</dbReference>
<feature type="domain" description="C3H1-type" evidence="1">
    <location>
        <begin position="87"/>
        <end position="113"/>
    </location>
</feature>
<protein>
    <recommendedName>
        <fullName evidence="1">C3H1-type domain-containing protein</fullName>
    </recommendedName>
</protein>
<dbReference type="InterPro" id="IPR000571">
    <property type="entry name" value="Znf_CCCH"/>
</dbReference>
<dbReference type="Gene3D" id="3.30.1370.210">
    <property type="match status" value="1"/>
</dbReference>
<reference evidence="2" key="1">
    <citation type="journal article" date="2020" name="Nature">
        <title>Giant virus diversity and host interactions through global metagenomics.</title>
        <authorList>
            <person name="Schulz F."/>
            <person name="Roux S."/>
            <person name="Paez-Espino D."/>
            <person name="Jungbluth S."/>
            <person name="Walsh D.A."/>
            <person name="Denef V.J."/>
            <person name="McMahon K.D."/>
            <person name="Konstantinidis K.T."/>
            <person name="Eloe-Fadrosh E.A."/>
            <person name="Kyrpides N.C."/>
            <person name="Woyke T."/>
        </authorList>
    </citation>
    <scope>NUCLEOTIDE SEQUENCE</scope>
    <source>
        <strain evidence="2">GVMAG-M-3300020192-26</strain>
    </source>
</reference>
<feature type="domain" description="C3H1-type" evidence="1">
    <location>
        <begin position="135"/>
        <end position="161"/>
    </location>
</feature>
<evidence type="ECO:0000313" key="2">
    <source>
        <dbReference type="EMBL" id="QHT01023.1"/>
    </source>
</evidence>
<sequence length="217" mass="24220">MNKQTSQSKKIAPGPLDCPIDLQRVRAALLTRKHELEKELEDAGISIKTPDNGTKPPKTPICKFHNLEGGCTRKGCTFGHPAKDDKKTKNTICKFHLKGGCTKEECPFEHPKRGICNYNSKEGGCTKKGCSFEHPKRIICNYDSKEGGCTKKGCPFEHPKRTATVLQSENAFMDILKKFKDDLGALSLTESDPLEIQKSCLREIESFEKVMLTFATK</sequence>
<proteinExistence type="predicted"/>
<dbReference type="EMBL" id="MN739362">
    <property type="protein sequence ID" value="QHT01023.1"/>
    <property type="molecule type" value="Genomic_DNA"/>
</dbReference>
<organism evidence="2">
    <name type="scientific">viral metagenome</name>
    <dbReference type="NCBI Taxonomy" id="1070528"/>
    <lineage>
        <taxon>unclassified sequences</taxon>
        <taxon>metagenomes</taxon>
        <taxon>organismal metagenomes</taxon>
    </lineage>
</organism>
<accession>A0A6C0C9M1</accession>
<dbReference type="PROSITE" id="PS50103">
    <property type="entry name" value="ZF_C3H1"/>
    <property type="match status" value="3"/>
</dbReference>